<dbReference type="InterPro" id="IPR006311">
    <property type="entry name" value="TAT_signal"/>
</dbReference>
<sequence length="334" mass="34750">MTNSYKTSRRGFMKGAATVSALALMAGPGWAADYPTRPVTMIVPWGAGGGTDATGRMISALLERRLGQPFNVVNRTGGAGVIGHSAIATAPNDGYTLGVVTVEIAMMHHLGLTELTYEDYTPLGLMNADSPAITVSAKSDYKDIESLTEAVVNSEPGAFKASGTSQGGIWHLALVGWLKSLGLEGNHVTWVPSEGSAPAMQDLIAGGVDIVTVSLAETKAMVDAGRALNIALMGSERASSHPDVPTLIETGAADFALATWRGICGPKDMPQEAADKVAAALAEIAVEPEFIEFMNGRGFNISYLDPAAHGQMMAEADAQMGETMAAAGLIQKPM</sequence>
<feature type="signal peptide" evidence="2">
    <location>
        <begin position="1"/>
        <end position="31"/>
    </location>
</feature>
<dbReference type="InterPro" id="IPR019546">
    <property type="entry name" value="TAT_signal_bac_arc"/>
</dbReference>
<evidence type="ECO:0000313" key="3">
    <source>
        <dbReference type="EMBL" id="SFJ73819.1"/>
    </source>
</evidence>
<evidence type="ECO:0000256" key="2">
    <source>
        <dbReference type="SAM" id="SignalP"/>
    </source>
</evidence>
<dbReference type="Pfam" id="PF03401">
    <property type="entry name" value="TctC"/>
    <property type="match status" value="1"/>
</dbReference>
<evidence type="ECO:0000313" key="4">
    <source>
        <dbReference type="Proteomes" id="UP000183299"/>
    </source>
</evidence>
<accession>A0A1I3TU06</accession>
<dbReference type="SUPFAM" id="SSF53850">
    <property type="entry name" value="Periplasmic binding protein-like II"/>
    <property type="match status" value="1"/>
</dbReference>
<dbReference type="PANTHER" id="PTHR42928">
    <property type="entry name" value="TRICARBOXYLATE-BINDING PROTEIN"/>
    <property type="match status" value="1"/>
</dbReference>
<dbReference type="NCBIfam" id="TIGR01409">
    <property type="entry name" value="TAT_signal_seq"/>
    <property type="match status" value="1"/>
</dbReference>
<comment type="similarity">
    <text evidence="1">Belongs to the UPF0065 (bug) family.</text>
</comment>
<organism evidence="3 4">
    <name type="scientific">Celeribacter halophilus</name>
    <dbReference type="NCBI Taxonomy" id="576117"/>
    <lineage>
        <taxon>Bacteria</taxon>
        <taxon>Pseudomonadati</taxon>
        <taxon>Pseudomonadota</taxon>
        <taxon>Alphaproteobacteria</taxon>
        <taxon>Rhodobacterales</taxon>
        <taxon>Roseobacteraceae</taxon>
        <taxon>Celeribacter</taxon>
    </lineage>
</organism>
<proteinExistence type="inferred from homology"/>
<protein>
    <submittedName>
        <fullName evidence="3">Tat (Twin-arginine translocation) pathway signal sequence</fullName>
    </submittedName>
</protein>
<keyword evidence="2" id="KW-0732">Signal</keyword>
<dbReference type="PANTHER" id="PTHR42928:SF5">
    <property type="entry name" value="BLR1237 PROTEIN"/>
    <property type="match status" value="1"/>
</dbReference>
<dbReference type="PROSITE" id="PS51318">
    <property type="entry name" value="TAT"/>
    <property type="match status" value="1"/>
</dbReference>
<evidence type="ECO:0000256" key="1">
    <source>
        <dbReference type="ARBA" id="ARBA00006987"/>
    </source>
</evidence>
<dbReference type="InterPro" id="IPR005064">
    <property type="entry name" value="BUG"/>
</dbReference>
<dbReference type="GeneID" id="98665610"/>
<dbReference type="InterPro" id="IPR042100">
    <property type="entry name" value="Bug_dom1"/>
</dbReference>
<dbReference type="AlphaFoldDB" id="A0A1I3TU06"/>
<dbReference type="Gene3D" id="3.40.190.10">
    <property type="entry name" value="Periplasmic binding protein-like II"/>
    <property type="match status" value="1"/>
</dbReference>
<dbReference type="Proteomes" id="UP000183299">
    <property type="component" value="Unassembled WGS sequence"/>
</dbReference>
<keyword evidence="4" id="KW-1185">Reference proteome</keyword>
<dbReference type="CDD" id="cd07012">
    <property type="entry name" value="PBP2_Bug_TTT"/>
    <property type="match status" value="1"/>
</dbReference>
<dbReference type="OrthoDB" id="8970543at2"/>
<feature type="chain" id="PRO_5010274972" evidence="2">
    <location>
        <begin position="32"/>
        <end position="334"/>
    </location>
</feature>
<dbReference type="EMBL" id="FORY01000009">
    <property type="protein sequence ID" value="SFJ73819.1"/>
    <property type="molecule type" value="Genomic_DNA"/>
</dbReference>
<dbReference type="Gene3D" id="3.40.190.150">
    <property type="entry name" value="Bordetella uptake gene, domain 1"/>
    <property type="match status" value="1"/>
</dbReference>
<gene>
    <name evidence="3" type="ORF">SAMN04488138_10961</name>
</gene>
<name>A0A1I3TU06_9RHOB</name>
<dbReference type="STRING" id="576117.SAMN04488138_10961"/>
<reference evidence="3 4" key="1">
    <citation type="submission" date="2016-10" db="EMBL/GenBank/DDBJ databases">
        <authorList>
            <person name="de Groot N.N."/>
        </authorList>
    </citation>
    <scope>NUCLEOTIDE SEQUENCE [LARGE SCALE GENOMIC DNA]</scope>
    <source>
        <strain evidence="3 4">CGMCC 1.8891</strain>
    </source>
</reference>
<dbReference type="PIRSF" id="PIRSF017082">
    <property type="entry name" value="YflP"/>
    <property type="match status" value="1"/>
</dbReference>
<dbReference type="RefSeq" id="WP_066601043.1">
    <property type="nucleotide sequence ID" value="NZ_FORY01000009.1"/>
</dbReference>